<evidence type="ECO:0000256" key="1">
    <source>
        <dbReference type="ARBA" id="ARBA00023015"/>
    </source>
</evidence>
<accession>A0A5R9AHC9</accession>
<evidence type="ECO:0000313" key="5">
    <source>
        <dbReference type="EMBL" id="TLP77465.1"/>
    </source>
</evidence>
<evidence type="ECO:0000259" key="4">
    <source>
        <dbReference type="PROSITE" id="PS50043"/>
    </source>
</evidence>
<feature type="domain" description="HTH luxR-type" evidence="4">
    <location>
        <begin position="753"/>
        <end position="818"/>
    </location>
</feature>
<dbReference type="PANTHER" id="PTHR44688">
    <property type="entry name" value="DNA-BINDING TRANSCRIPTIONAL ACTIVATOR DEVR_DOSR"/>
    <property type="match status" value="1"/>
</dbReference>
<dbReference type="Pfam" id="PF00196">
    <property type="entry name" value="GerE"/>
    <property type="match status" value="1"/>
</dbReference>
<name>A0A5R9AHC9_9MICC</name>
<dbReference type="GO" id="GO:0006355">
    <property type="term" value="P:regulation of DNA-templated transcription"/>
    <property type="evidence" value="ECO:0007669"/>
    <property type="project" value="InterPro"/>
</dbReference>
<proteinExistence type="predicted"/>
<dbReference type="Gene3D" id="1.10.10.10">
    <property type="entry name" value="Winged helix-like DNA-binding domain superfamily/Winged helix DNA-binding domain"/>
    <property type="match status" value="1"/>
</dbReference>
<dbReference type="InterPro" id="IPR000792">
    <property type="entry name" value="Tscrpt_reg_LuxR_C"/>
</dbReference>
<dbReference type="CDD" id="cd06170">
    <property type="entry name" value="LuxR_C_like"/>
    <property type="match status" value="1"/>
</dbReference>
<keyword evidence="3" id="KW-0804">Transcription</keyword>
<dbReference type="SMART" id="SM00421">
    <property type="entry name" value="HTH_LUXR"/>
    <property type="match status" value="1"/>
</dbReference>
<dbReference type="InterPro" id="IPR036388">
    <property type="entry name" value="WH-like_DNA-bd_sf"/>
</dbReference>
<dbReference type="Proteomes" id="UP000306544">
    <property type="component" value="Unassembled WGS sequence"/>
</dbReference>
<keyword evidence="1" id="KW-0805">Transcription regulation</keyword>
<evidence type="ECO:0000256" key="3">
    <source>
        <dbReference type="ARBA" id="ARBA00023163"/>
    </source>
</evidence>
<dbReference type="SUPFAM" id="SSF46894">
    <property type="entry name" value="C-terminal effector domain of the bipartite response regulators"/>
    <property type="match status" value="1"/>
</dbReference>
<dbReference type="OrthoDB" id="3171430at2"/>
<dbReference type="SUPFAM" id="SSF52540">
    <property type="entry name" value="P-loop containing nucleoside triphosphate hydrolases"/>
    <property type="match status" value="1"/>
</dbReference>
<organism evidence="5 6">
    <name type="scientific">Nesterenkonia sphaerica</name>
    <dbReference type="NCBI Taxonomy" id="1804988"/>
    <lineage>
        <taxon>Bacteria</taxon>
        <taxon>Bacillati</taxon>
        <taxon>Actinomycetota</taxon>
        <taxon>Actinomycetes</taxon>
        <taxon>Micrococcales</taxon>
        <taxon>Micrococcaceae</taxon>
        <taxon>Nesterenkonia</taxon>
    </lineage>
</organism>
<evidence type="ECO:0000313" key="6">
    <source>
        <dbReference type="Proteomes" id="UP000306544"/>
    </source>
</evidence>
<dbReference type="InterPro" id="IPR016032">
    <property type="entry name" value="Sig_transdc_resp-reg_C-effctor"/>
</dbReference>
<gene>
    <name evidence="5" type="ORF">FEF27_04680</name>
</gene>
<dbReference type="GO" id="GO:0003677">
    <property type="term" value="F:DNA binding"/>
    <property type="evidence" value="ECO:0007669"/>
    <property type="project" value="UniProtKB-KW"/>
</dbReference>
<dbReference type="EMBL" id="VAWA01000004">
    <property type="protein sequence ID" value="TLP77465.1"/>
    <property type="molecule type" value="Genomic_DNA"/>
</dbReference>
<sequence>MGQIQTAASEPLDLAAEHHRRTNNPLIMIVGPFGSGKGRLVERLETSLATSFEVCPTEAQAGTPLRRRLRALGAQSVDTPDDAVRYLLDSQGVARGAEGLPTRTLVFRDVDLFDEESLETLEMTIATQQVAVVMTCSSESRVSRRFGRLLRGHRGLRVALTALSDEEVRQTIAATLNAEPTAALYEYLRGVTNCFAQDLRSVARTGRAEGWIAHTSGRSAVLRSPMWLDRTAAVAFCRKLEGVLSESTVDLLRQIALAEALPTLNLFADPATRDTVDWCEEAGLVRIEGEFVVMARHCHRHLLILAPGQEYLAEAETAADILHEQCSSIPPGRDAAIWAAKEHLERGMLDQARFLLSTVPRSDPRACGVEAGILAVSGAPRSALRTLLAGTAGAEVPVDVAALETFLRSALLYRPSDGGASSMDEVAQRLEELEDFVPQGYLEKFPAPTGTLAAYRPHSGHRLGYREPAADAELLARSTRAALDAYAAVLAGNFRRTASSLAVVTSISAAELPIVALAWIIERVGLTRILAFPSEEVLPEHWTAGETPDRRLLHAMTEGALGVLKGIFCGVDAGTLREDLDDLWLQFEVGLPLGNLTRRLFEALDFVVSGRRSEEIFGPTSHVPTSLDTTFRDVCVDVVVLMGRLLHAPAQELLPTLAESAAQQPLAPGMQRTALRCLLLRRTSELPAAVLHPLVTLAAEAGVEPEIVATVHAYLKSPSSSARDLLCRGVPGHPAFRFCLVGADGEAGARILDHTFTDQLSVREADVATRLINGVSAQDVAAQLDISVRTVQVHIRSIYRKLGVGSRLQLLALSHSGGEPK</sequence>
<evidence type="ECO:0000256" key="2">
    <source>
        <dbReference type="ARBA" id="ARBA00023125"/>
    </source>
</evidence>
<reference evidence="5 6" key="1">
    <citation type="submission" date="2019-05" db="EMBL/GenBank/DDBJ databases">
        <title>Nesterenkonia sp. GY239, isolated from the Southern Atlantic Ocean.</title>
        <authorList>
            <person name="Zhang G."/>
        </authorList>
    </citation>
    <scope>NUCLEOTIDE SEQUENCE [LARGE SCALE GENOMIC DNA]</scope>
    <source>
        <strain evidence="5 6">GY239</strain>
    </source>
</reference>
<keyword evidence="6" id="KW-1185">Reference proteome</keyword>
<dbReference type="AlphaFoldDB" id="A0A5R9AHC9"/>
<dbReference type="PANTHER" id="PTHR44688:SF16">
    <property type="entry name" value="DNA-BINDING TRANSCRIPTIONAL ACTIVATOR DEVR_DOSR"/>
    <property type="match status" value="1"/>
</dbReference>
<dbReference type="PROSITE" id="PS50043">
    <property type="entry name" value="HTH_LUXR_2"/>
    <property type="match status" value="1"/>
</dbReference>
<dbReference type="PROSITE" id="PS00622">
    <property type="entry name" value="HTH_LUXR_1"/>
    <property type="match status" value="1"/>
</dbReference>
<keyword evidence="2" id="KW-0238">DNA-binding</keyword>
<protein>
    <recommendedName>
        <fullName evidence="4">HTH luxR-type domain-containing protein</fullName>
    </recommendedName>
</protein>
<dbReference type="InterPro" id="IPR027417">
    <property type="entry name" value="P-loop_NTPase"/>
</dbReference>
<comment type="caution">
    <text evidence="5">The sequence shown here is derived from an EMBL/GenBank/DDBJ whole genome shotgun (WGS) entry which is preliminary data.</text>
</comment>
<dbReference type="RefSeq" id="WP_138169695.1">
    <property type="nucleotide sequence ID" value="NZ_VAWA01000004.1"/>
</dbReference>
<dbReference type="PRINTS" id="PR00038">
    <property type="entry name" value="HTHLUXR"/>
</dbReference>